<dbReference type="Pfam" id="PF19568">
    <property type="entry name" value="Spore_III_AA"/>
    <property type="match status" value="1"/>
</dbReference>
<dbReference type="Proteomes" id="UP000183952">
    <property type="component" value="Unassembled WGS sequence"/>
</dbReference>
<dbReference type="NCBIfam" id="TIGR02858">
    <property type="entry name" value="spore_III_AA"/>
    <property type="match status" value="1"/>
</dbReference>
<evidence type="ECO:0000259" key="3">
    <source>
        <dbReference type="SMART" id="SM00382"/>
    </source>
</evidence>
<dbReference type="Gene3D" id="3.40.50.300">
    <property type="entry name" value="P-loop containing nucleotide triphosphate hydrolases"/>
    <property type="match status" value="1"/>
</dbReference>
<gene>
    <name evidence="4" type="ORF">SAMN02745248_00631</name>
</gene>
<keyword evidence="2" id="KW-0067">ATP-binding</keyword>
<name>A0A1M6L5J3_9CLOT</name>
<keyword evidence="5" id="KW-1185">Reference proteome</keyword>
<dbReference type="PANTHER" id="PTHR20953">
    <property type="entry name" value="KINASE-RELATED"/>
    <property type="match status" value="1"/>
</dbReference>
<evidence type="ECO:0000313" key="5">
    <source>
        <dbReference type="Proteomes" id="UP000183952"/>
    </source>
</evidence>
<evidence type="ECO:0000256" key="2">
    <source>
        <dbReference type="ARBA" id="ARBA00022840"/>
    </source>
</evidence>
<keyword evidence="1" id="KW-0547">Nucleotide-binding</keyword>
<reference evidence="4 5" key="1">
    <citation type="submission" date="2016-11" db="EMBL/GenBank/DDBJ databases">
        <authorList>
            <person name="Jaros S."/>
            <person name="Januszkiewicz K."/>
            <person name="Wedrychowicz H."/>
        </authorList>
    </citation>
    <scope>NUCLEOTIDE SEQUENCE [LARGE SCALE GENOMIC DNA]</scope>
    <source>
        <strain evidence="4 5">DSM 3090</strain>
    </source>
</reference>
<sequence length="307" mass="35059">MESLSYIIEILPEDIRKFFSGNLKIESVEEIRIKCNRKLIYVRNNLECICPYICSKKDIDFILKRISNYSMYAFEEEIRQGYITVCGGHRIGICGVCVMENNKIKTIKHIASINIRISKEVKGCSDKIMELICHENSIHNTIIISPPRCGKTTLLRDICRNISNGMKNTNFTGKSVSIIDERSEIAACYKGVPQMEVGIRTDIMDNCPKSQGIMMCIRSMSPEVVICDEIGTVEDVKSILMALNSGVSIITTIHGNSMEDLYQRYVFKELLENKVFKRAIILDNKFKMGKVAYVYDFGKNQRMEVIK</sequence>
<dbReference type="GO" id="GO:0005524">
    <property type="term" value="F:ATP binding"/>
    <property type="evidence" value="ECO:0007669"/>
    <property type="project" value="UniProtKB-KW"/>
</dbReference>
<evidence type="ECO:0000256" key="1">
    <source>
        <dbReference type="ARBA" id="ARBA00022741"/>
    </source>
</evidence>
<evidence type="ECO:0000313" key="4">
    <source>
        <dbReference type="EMBL" id="SHJ66481.1"/>
    </source>
</evidence>
<protein>
    <submittedName>
        <fullName evidence="4">Stage III sporulation protein AA</fullName>
    </submittedName>
</protein>
<dbReference type="RefSeq" id="WP_072902244.1">
    <property type="nucleotide sequence ID" value="NZ_FRAD01000005.1"/>
</dbReference>
<dbReference type="PANTHER" id="PTHR20953:SF3">
    <property type="entry name" value="P-LOOP CONTAINING NUCLEOSIDE TRIPHOSPHATE HYDROLASES SUPERFAMILY PROTEIN"/>
    <property type="match status" value="1"/>
</dbReference>
<dbReference type="InterPro" id="IPR003593">
    <property type="entry name" value="AAA+_ATPase"/>
</dbReference>
<dbReference type="EMBL" id="FRAD01000005">
    <property type="protein sequence ID" value="SHJ66481.1"/>
    <property type="molecule type" value="Genomic_DNA"/>
</dbReference>
<dbReference type="STRING" id="1121331.SAMN02745248_00631"/>
<dbReference type="OrthoDB" id="9768243at2"/>
<dbReference type="SUPFAM" id="SSF52540">
    <property type="entry name" value="P-loop containing nucleoside triphosphate hydrolases"/>
    <property type="match status" value="1"/>
</dbReference>
<organism evidence="4 5">
    <name type="scientific">Hathewaya proteolytica DSM 3090</name>
    <dbReference type="NCBI Taxonomy" id="1121331"/>
    <lineage>
        <taxon>Bacteria</taxon>
        <taxon>Bacillati</taxon>
        <taxon>Bacillota</taxon>
        <taxon>Clostridia</taxon>
        <taxon>Eubacteriales</taxon>
        <taxon>Clostridiaceae</taxon>
        <taxon>Hathewaya</taxon>
    </lineage>
</organism>
<dbReference type="InterPro" id="IPR045735">
    <property type="entry name" value="Spore_III_AA_AAA+_ATPase"/>
</dbReference>
<accession>A0A1M6L5J3</accession>
<dbReference type="InterPro" id="IPR014217">
    <property type="entry name" value="Spore_III_AA"/>
</dbReference>
<dbReference type="InterPro" id="IPR027417">
    <property type="entry name" value="P-loop_NTPase"/>
</dbReference>
<dbReference type="AlphaFoldDB" id="A0A1M6L5J3"/>
<proteinExistence type="predicted"/>
<dbReference type="SMART" id="SM00382">
    <property type="entry name" value="AAA"/>
    <property type="match status" value="1"/>
</dbReference>
<feature type="domain" description="AAA+ ATPase" evidence="3">
    <location>
        <begin position="137"/>
        <end position="276"/>
    </location>
</feature>